<dbReference type="Gene3D" id="3.90.228.10">
    <property type="match status" value="1"/>
</dbReference>
<dbReference type="GO" id="GO:0034399">
    <property type="term" value="C:nuclear periphery"/>
    <property type="evidence" value="ECO:0007669"/>
    <property type="project" value="TreeGrafter"/>
</dbReference>
<dbReference type="PANTHER" id="PTHR47808">
    <property type="entry name" value="INNER NUCLEAR MEMBRANE PROTEIN HEH2-RELATED"/>
    <property type="match status" value="1"/>
</dbReference>
<dbReference type="EMBL" id="CAJVPZ010005608">
    <property type="protein sequence ID" value="CAG8563314.1"/>
    <property type="molecule type" value="Genomic_DNA"/>
</dbReference>
<dbReference type="OrthoDB" id="2503928at2759"/>
<proteinExistence type="predicted"/>
<organism evidence="2 3">
    <name type="scientific">Racocetra fulgida</name>
    <dbReference type="NCBI Taxonomy" id="60492"/>
    <lineage>
        <taxon>Eukaryota</taxon>
        <taxon>Fungi</taxon>
        <taxon>Fungi incertae sedis</taxon>
        <taxon>Mucoromycota</taxon>
        <taxon>Glomeromycotina</taxon>
        <taxon>Glomeromycetes</taxon>
        <taxon>Diversisporales</taxon>
        <taxon>Gigasporaceae</taxon>
        <taxon>Racocetra</taxon>
    </lineage>
</organism>
<comment type="caution">
    <text evidence="2">The sequence shown here is derived from an EMBL/GenBank/DDBJ whole genome shotgun (WGS) entry which is preliminary data.</text>
</comment>
<feature type="domain" description="HeH/LEM" evidence="1">
    <location>
        <begin position="15"/>
        <end position="49"/>
    </location>
</feature>
<protein>
    <submittedName>
        <fullName evidence="2">7745_t:CDS:1</fullName>
    </submittedName>
</protein>
<dbReference type="InterPro" id="IPR025856">
    <property type="entry name" value="HeH/LEM_domain"/>
</dbReference>
<dbReference type="Pfam" id="PF12949">
    <property type="entry name" value="HeH"/>
    <property type="match status" value="1"/>
</dbReference>
<name>A0A9N9FXK7_9GLOM</name>
<dbReference type="Proteomes" id="UP000789396">
    <property type="component" value="Unassembled WGS sequence"/>
</dbReference>
<sequence length="189" mass="21938">MGSYDDYYMNPKFDPQKVTIAQLREILDAHNVHYTSGEKKADLIRIFNKHVRPLIPSLREKKTRASKIKNDPLKTDSEIKETDSEIKETDSEIKETEMTILSTYNLEYISVKEYFHQGLPNRTILGILKLKMPTELVKAHETYKSQNFLNRTHRMFHGTKSLCNPQRFIENPQAKFCKKGCGVCGIAQE</sequence>
<reference evidence="2" key="1">
    <citation type="submission" date="2021-06" db="EMBL/GenBank/DDBJ databases">
        <authorList>
            <person name="Kallberg Y."/>
            <person name="Tangrot J."/>
            <person name="Rosling A."/>
        </authorList>
    </citation>
    <scope>NUCLEOTIDE SEQUENCE</scope>
    <source>
        <strain evidence="2">IN212</strain>
    </source>
</reference>
<evidence type="ECO:0000259" key="1">
    <source>
        <dbReference type="Pfam" id="PF12949"/>
    </source>
</evidence>
<evidence type="ECO:0000313" key="2">
    <source>
        <dbReference type="EMBL" id="CAG8563314.1"/>
    </source>
</evidence>
<dbReference type="GO" id="GO:0005783">
    <property type="term" value="C:endoplasmic reticulum"/>
    <property type="evidence" value="ECO:0007669"/>
    <property type="project" value="TreeGrafter"/>
</dbReference>
<dbReference type="GO" id="GO:0005637">
    <property type="term" value="C:nuclear inner membrane"/>
    <property type="evidence" value="ECO:0007669"/>
    <property type="project" value="InterPro"/>
</dbReference>
<dbReference type="InterPro" id="IPR044780">
    <property type="entry name" value="Heh2/Src1"/>
</dbReference>
<dbReference type="GO" id="GO:0003682">
    <property type="term" value="F:chromatin binding"/>
    <property type="evidence" value="ECO:0007669"/>
    <property type="project" value="InterPro"/>
</dbReference>
<gene>
    <name evidence="2" type="ORF">RFULGI_LOCUS5153</name>
</gene>
<keyword evidence="3" id="KW-1185">Reference proteome</keyword>
<dbReference type="PANTHER" id="PTHR47808:SF2">
    <property type="entry name" value="LEM DOMAIN-CONTAINING PROTEIN 2"/>
    <property type="match status" value="1"/>
</dbReference>
<evidence type="ECO:0000313" key="3">
    <source>
        <dbReference type="Proteomes" id="UP000789396"/>
    </source>
</evidence>
<dbReference type="CDD" id="cd12935">
    <property type="entry name" value="LEM_like"/>
    <property type="match status" value="1"/>
</dbReference>
<feature type="non-terminal residue" evidence="2">
    <location>
        <position position="189"/>
    </location>
</feature>
<dbReference type="AlphaFoldDB" id="A0A9N9FXK7"/>
<dbReference type="GO" id="GO:0071763">
    <property type="term" value="P:nuclear membrane organization"/>
    <property type="evidence" value="ECO:0007669"/>
    <property type="project" value="TreeGrafter"/>
</dbReference>
<accession>A0A9N9FXK7</accession>